<comment type="caution">
    <text evidence="2">The sequence shown here is derived from an EMBL/GenBank/DDBJ whole genome shotgun (WGS) entry which is preliminary data.</text>
</comment>
<dbReference type="Pfam" id="PF01850">
    <property type="entry name" value="PIN"/>
    <property type="match status" value="1"/>
</dbReference>
<organism evidence="2 3">
    <name type="scientific">Candidatus Iainarchaeum sp</name>
    <dbReference type="NCBI Taxonomy" id="3101447"/>
    <lineage>
        <taxon>Archaea</taxon>
        <taxon>Candidatus Iainarchaeota</taxon>
        <taxon>Candidatus Iainarchaeia</taxon>
        <taxon>Candidatus Iainarchaeales</taxon>
        <taxon>Candidatus Iainarchaeaceae</taxon>
        <taxon>Candidatus Iainarchaeum</taxon>
    </lineage>
</organism>
<sequence>MTGTNTTKNSFGLIDSNLLVYAFDDTQGEKHAKAKAFLREKMAEGSACLSAQNLAEFHFVMTQKVRRPVAVEKSREWVSSLAVSFDVHSYSFRTVLQAVEYQALTHAPFWDALLAAIMEENHVDTVYSEDADFKKIPWLKVINPLA</sequence>
<dbReference type="InterPro" id="IPR052106">
    <property type="entry name" value="PINc/VapC_TA"/>
</dbReference>
<reference evidence="2" key="1">
    <citation type="submission" date="2021-03" db="EMBL/GenBank/DDBJ databases">
        <authorList>
            <person name="Jaffe A."/>
        </authorList>
    </citation>
    <scope>NUCLEOTIDE SEQUENCE</scope>
    <source>
        <strain evidence="2">RIFCSPLOWO2_01_FULL_58_19</strain>
    </source>
</reference>
<reference evidence="2" key="2">
    <citation type="submission" date="2021-05" db="EMBL/GenBank/DDBJ databases">
        <title>Protein family content uncovers lineage relationships and bacterial pathway maintenance mechanisms in DPANN archaea.</title>
        <authorList>
            <person name="Castelle C.J."/>
            <person name="Meheust R."/>
            <person name="Jaffe A.L."/>
            <person name="Seitz K."/>
            <person name="Gong X."/>
            <person name="Baker B.J."/>
            <person name="Banfield J.F."/>
        </authorList>
    </citation>
    <scope>NUCLEOTIDE SEQUENCE</scope>
    <source>
        <strain evidence="2">RIFCSPLOWO2_01_FULL_58_19</strain>
    </source>
</reference>
<name>A0A8T4L5X1_9ARCH</name>
<dbReference type="EMBL" id="JAGVWE010000002">
    <property type="protein sequence ID" value="MBS3062261.1"/>
    <property type="molecule type" value="Genomic_DNA"/>
</dbReference>
<dbReference type="PANTHER" id="PTHR38826:SF5">
    <property type="entry name" value="RIBONUCLEASE VAPC13"/>
    <property type="match status" value="1"/>
</dbReference>
<evidence type="ECO:0000259" key="1">
    <source>
        <dbReference type="Pfam" id="PF01850"/>
    </source>
</evidence>
<dbReference type="Gene3D" id="3.40.50.1010">
    <property type="entry name" value="5'-nuclease"/>
    <property type="match status" value="1"/>
</dbReference>
<dbReference type="PANTHER" id="PTHR38826">
    <property type="entry name" value="RIBONUCLEASE VAPC13"/>
    <property type="match status" value="1"/>
</dbReference>
<protein>
    <submittedName>
        <fullName evidence="2">PIN domain-containing protein</fullName>
    </submittedName>
</protein>
<dbReference type="AlphaFoldDB" id="A0A8T4L5X1"/>
<accession>A0A8T4L5X1</accession>
<dbReference type="InterPro" id="IPR002716">
    <property type="entry name" value="PIN_dom"/>
</dbReference>
<dbReference type="InterPro" id="IPR029060">
    <property type="entry name" value="PIN-like_dom_sf"/>
</dbReference>
<proteinExistence type="predicted"/>
<evidence type="ECO:0000313" key="3">
    <source>
        <dbReference type="Proteomes" id="UP000678237"/>
    </source>
</evidence>
<dbReference type="SUPFAM" id="SSF88723">
    <property type="entry name" value="PIN domain-like"/>
    <property type="match status" value="1"/>
</dbReference>
<feature type="domain" description="PIN" evidence="1">
    <location>
        <begin position="13"/>
        <end position="138"/>
    </location>
</feature>
<evidence type="ECO:0000313" key="2">
    <source>
        <dbReference type="EMBL" id="MBS3062261.1"/>
    </source>
</evidence>
<gene>
    <name evidence="2" type="ORF">J4203_00160</name>
</gene>
<dbReference type="Proteomes" id="UP000678237">
    <property type="component" value="Unassembled WGS sequence"/>
</dbReference>